<feature type="transmembrane region" description="Helical" evidence="1">
    <location>
        <begin position="117"/>
        <end position="139"/>
    </location>
</feature>
<dbReference type="Proteomes" id="UP000183038">
    <property type="component" value="Unassembled WGS sequence"/>
</dbReference>
<proteinExistence type="predicted"/>
<evidence type="ECO:0000313" key="2">
    <source>
        <dbReference type="EMBL" id="SEC62177.1"/>
    </source>
</evidence>
<feature type="transmembrane region" description="Helical" evidence="1">
    <location>
        <begin position="159"/>
        <end position="181"/>
    </location>
</feature>
<sequence length="191" mass="22854">MTETLHLISEILRVDIIITFGFYTIVFFLVRYFSKYKEFLNDFDRTAINLVIFSGIVFGMLWIIRIFISYIEIENEMDKIAFTQILTGKYSYGIWLQPLFWVLLSQLLWYKKIAKNIFYRLLLSLMFLVSFERMVVIATSFHRDYLPSDWNLGLKTIQILFGIFFKVLIFVTITGSIYLLLHWKKSFRNNA</sequence>
<evidence type="ECO:0000313" key="3">
    <source>
        <dbReference type="Proteomes" id="UP000183038"/>
    </source>
</evidence>
<reference evidence="2 3" key="1">
    <citation type="submission" date="2016-10" db="EMBL/GenBank/DDBJ databases">
        <authorList>
            <person name="de Groot N.N."/>
        </authorList>
    </citation>
    <scope>NUCLEOTIDE SEQUENCE [LARGE SCALE GENOMIC DNA]</scope>
    <source>
        <strain evidence="2 3">MAR_2009_71</strain>
    </source>
</reference>
<accession>A0A1H4U0H5</accession>
<keyword evidence="1" id="KW-1133">Transmembrane helix</keyword>
<dbReference type="AlphaFoldDB" id="A0A1H4U0H5"/>
<feature type="transmembrane region" description="Helical" evidence="1">
    <location>
        <begin position="46"/>
        <end position="70"/>
    </location>
</feature>
<evidence type="ECO:0000256" key="1">
    <source>
        <dbReference type="SAM" id="Phobius"/>
    </source>
</evidence>
<organism evidence="2 3">
    <name type="scientific">Maribacter dokdonensis</name>
    <dbReference type="NCBI Taxonomy" id="320912"/>
    <lineage>
        <taxon>Bacteria</taxon>
        <taxon>Pseudomonadati</taxon>
        <taxon>Bacteroidota</taxon>
        <taxon>Flavobacteriia</taxon>
        <taxon>Flavobacteriales</taxon>
        <taxon>Flavobacteriaceae</taxon>
        <taxon>Maribacter</taxon>
    </lineage>
</organism>
<keyword evidence="1" id="KW-0812">Transmembrane</keyword>
<feature type="transmembrane region" description="Helical" evidence="1">
    <location>
        <begin position="12"/>
        <end position="34"/>
    </location>
</feature>
<name>A0A1H4U0H5_9FLAO</name>
<feature type="transmembrane region" description="Helical" evidence="1">
    <location>
        <begin position="90"/>
        <end position="110"/>
    </location>
</feature>
<dbReference type="EMBL" id="FNTB01000001">
    <property type="protein sequence ID" value="SEC62177.1"/>
    <property type="molecule type" value="Genomic_DNA"/>
</dbReference>
<gene>
    <name evidence="2" type="ORF">SAMN05192540_3637</name>
</gene>
<keyword evidence="1" id="KW-0472">Membrane</keyword>
<protein>
    <submittedName>
        <fullName evidence="2">Uncharacterized protein</fullName>
    </submittedName>
</protein>